<dbReference type="Pfam" id="PF21349">
    <property type="entry name" value="RUBY_RBDX"/>
    <property type="match status" value="1"/>
</dbReference>
<dbReference type="InterPro" id="IPR052364">
    <property type="entry name" value="Rubrerythrin"/>
</dbReference>
<dbReference type="RefSeq" id="WP_320312857.1">
    <property type="nucleotide sequence ID" value="NZ_JAVIKH010000002.1"/>
</dbReference>
<gene>
    <name evidence="8" type="ORF">RFV38_02910</name>
</gene>
<keyword evidence="2" id="KW-0813">Transport</keyword>
<evidence type="ECO:0000256" key="1">
    <source>
        <dbReference type="ARBA" id="ARBA00001965"/>
    </source>
</evidence>
<name>A0ABU4W7D6_9FUSO</name>
<feature type="domain" description="Rubredoxin-like" evidence="6">
    <location>
        <begin position="154"/>
        <end position="188"/>
    </location>
</feature>
<dbReference type="Gene3D" id="2.20.28.10">
    <property type="match status" value="1"/>
</dbReference>
<sequence length="192" mass="21980">MGKSIKGTKTEQNLLKAFAGESQARQRYTLFADKARSEGYEQIAALFEETALNEQYHARRFFSYLEGGPVEITATYPAGIVGTTMENLEEAAEGEYEEWAELYPGFAEVATEEGFPQVAAAFKVIVEVEKLHEKRYRKLLKNLGEEHVFKKEEEVRWKCRKCGYVHEGKEAPKICPSCLEKQKEFELECANY</sequence>
<dbReference type="Gene3D" id="1.20.1260.10">
    <property type="match status" value="1"/>
</dbReference>
<dbReference type="InterPro" id="IPR003251">
    <property type="entry name" value="Rr_diiron-bd_dom"/>
</dbReference>
<dbReference type="InterPro" id="IPR024934">
    <property type="entry name" value="Rubredoxin-like_dom"/>
</dbReference>
<dbReference type="PROSITE" id="PS50905">
    <property type="entry name" value="FERRITIN_LIKE"/>
    <property type="match status" value="1"/>
</dbReference>
<dbReference type="PROSITE" id="PS50903">
    <property type="entry name" value="RUBREDOXIN_LIKE"/>
    <property type="match status" value="1"/>
</dbReference>
<proteinExistence type="predicted"/>
<feature type="domain" description="Ferritin-like diiron" evidence="7">
    <location>
        <begin position="4"/>
        <end position="147"/>
    </location>
</feature>
<dbReference type="PANTHER" id="PTHR43865:SF1">
    <property type="entry name" value="RUBRERYTHRIN-RELATED"/>
    <property type="match status" value="1"/>
</dbReference>
<evidence type="ECO:0000256" key="4">
    <source>
        <dbReference type="ARBA" id="ARBA00022982"/>
    </source>
</evidence>
<dbReference type="InterPro" id="IPR048574">
    <property type="entry name" value="RUBY_RBDX"/>
</dbReference>
<dbReference type="EMBL" id="JAVIKH010000002">
    <property type="protein sequence ID" value="MDX8335456.1"/>
    <property type="molecule type" value="Genomic_DNA"/>
</dbReference>
<evidence type="ECO:0000256" key="3">
    <source>
        <dbReference type="ARBA" id="ARBA00022723"/>
    </source>
</evidence>
<keyword evidence="5" id="KW-0408">Iron</keyword>
<dbReference type="InterPro" id="IPR009078">
    <property type="entry name" value="Ferritin-like_SF"/>
</dbReference>
<evidence type="ECO:0000313" key="9">
    <source>
        <dbReference type="Proteomes" id="UP001279681"/>
    </source>
</evidence>
<dbReference type="InterPro" id="IPR012347">
    <property type="entry name" value="Ferritin-like"/>
</dbReference>
<keyword evidence="3" id="KW-0479">Metal-binding</keyword>
<organism evidence="8 9">
    <name type="scientific">Candidatus Cetobacterium colombiensis</name>
    <dbReference type="NCBI Taxonomy" id="3073100"/>
    <lineage>
        <taxon>Bacteria</taxon>
        <taxon>Fusobacteriati</taxon>
        <taxon>Fusobacteriota</taxon>
        <taxon>Fusobacteriia</taxon>
        <taxon>Fusobacteriales</taxon>
        <taxon>Fusobacteriaceae</taxon>
        <taxon>Cetobacterium</taxon>
    </lineage>
</organism>
<evidence type="ECO:0000256" key="2">
    <source>
        <dbReference type="ARBA" id="ARBA00022448"/>
    </source>
</evidence>
<protein>
    <submittedName>
        <fullName evidence="8">Rubrerythrin family protein</fullName>
    </submittedName>
</protein>
<dbReference type="Pfam" id="PF02915">
    <property type="entry name" value="Rubrerythrin"/>
    <property type="match status" value="1"/>
</dbReference>
<dbReference type="PANTHER" id="PTHR43865">
    <property type="entry name" value="RUBRERYTHRIN-RELATED"/>
    <property type="match status" value="1"/>
</dbReference>
<comment type="caution">
    <text evidence="8">The sequence shown here is derived from an EMBL/GenBank/DDBJ whole genome shotgun (WGS) entry which is preliminary data.</text>
</comment>
<evidence type="ECO:0000259" key="7">
    <source>
        <dbReference type="PROSITE" id="PS50905"/>
    </source>
</evidence>
<dbReference type="SUPFAM" id="SSF47240">
    <property type="entry name" value="Ferritin-like"/>
    <property type="match status" value="1"/>
</dbReference>
<dbReference type="NCBIfam" id="NF045767">
    <property type="entry name" value="RuberyRbr"/>
    <property type="match status" value="1"/>
</dbReference>
<comment type="cofactor">
    <cofactor evidence="1">
        <name>Fe(3+)</name>
        <dbReference type="ChEBI" id="CHEBI:29034"/>
    </cofactor>
</comment>
<keyword evidence="4" id="KW-0249">Electron transport</keyword>
<evidence type="ECO:0000259" key="6">
    <source>
        <dbReference type="PROSITE" id="PS50903"/>
    </source>
</evidence>
<evidence type="ECO:0000313" key="8">
    <source>
        <dbReference type="EMBL" id="MDX8335456.1"/>
    </source>
</evidence>
<accession>A0ABU4W7D6</accession>
<reference evidence="9" key="1">
    <citation type="submission" date="2023-07" db="EMBL/GenBank/DDBJ databases">
        <authorList>
            <person name="Colorado M.A."/>
            <person name="Villamil L.M."/>
            <person name="Melo J.F."/>
            <person name="Rodriguez J.A."/>
            <person name="Ruiz R.Y."/>
        </authorList>
    </citation>
    <scope>NUCLEOTIDE SEQUENCE [LARGE SCALE GENOMIC DNA]</scope>
    <source>
        <strain evidence="9">C33</strain>
    </source>
</reference>
<evidence type="ECO:0000256" key="5">
    <source>
        <dbReference type="ARBA" id="ARBA00023004"/>
    </source>
</evidence>
<dbReference type="InterPro" id="IPR009040">
    <property type="entry name" value="Ferritin-like_diiron"/>
</dbReference>
<dbReference type="SUPFAM" id="SSF57802">
    <property type="entry name" value="Rubredoxin-like"/>
    <property type="match status" value="1"/>
</dbReference>
<dbReference type="Proteomes" id="UP001279681">
    <property type="component" value="Unassembled WGS sequence"/>
</dbReference>
<dbReference type="CDD" id="cd01041">
    <property type="entry name" value="Rubrerythrin"/>
    <property type="match status" value="1"/>
</dbReference>
<dbReference type="CDD" id="cd00729">
    <property type="entry name" value="rubredoxin_SM"/>
    <property type="match status" value="1"/>
</dbReference>
<keyword evidence="9" id="KW-1185">Reference proteome</keyword>